<evidence type="ECO:0000256" key="1">
    <source>
        <dbReference type="SAM" id="MobiDB-lite"/>
    </source>
</evidence>
<protein>
    <submittedName>
        <fullName evidence="2">Uncharacterized protein</fullName>
    </submittedName>
</protein>
<feature type="region of interest" description="Disordered" evidence="1">
    <location>
        <begin position="22"/>
        <end position="46"/>
    </location>
</feature>
<proteinExistence type="predicted"/>
<sequence length="69" mass="7719">MNKVYCDKIVVFTHLMYARSDRPPTNVASARHSTPSLLEPNTVPTQSRATLNRKLVVAVRALSPLNPHH</sequence>
<gene>
    <name evidence="2" type="ORF">DEO72_LG2g1882</name>
</gene>
<dbReference type="EMBL" id="CP039346">
    <property type="protein sequence ID" value="QCD81553.1"/>
    <property type="molecule type" value="Genomic_DNA"/>
</dbReference>
<accession>A0A4D6KXT5</accession>
<evidence type="ECO:0000313" key="2">
    <source>
        <dbReference type="EMBL" id="QCD81553.1"/>
    </source>
</evidence>
<organism evidence="2 3">
    <name type="scientific">Vigna unguiculata</name>
    <name type="common">Cowpea</name>
    <dbReference type="NCBI Taxonomy" id="3917"/>
    <lineage>
        <taxon>Eukaryota</taxon>
        <taxon>Viridiplantae</taxon>
        <taxon>Streptophyta</taxon>
        <taxon>Embryophyta</taxon>
        <taxon>Tracheophyta</taxon>
        <taxon>Spermatophyta</taxon>
        <taxon>Magnoliopsida</taxon>
        <taxon>eudicotyledons</taxon>
        <taxon>Gunneridae</taxon>
        <taxon>Pentapetalae</taxon>
        <taxon>rosids</taxon>
        <taxon>fabids</taxon>
        <taxon>Fabales</taxon>
        <taxon>Fabaceae</taxon>
        <taxon>Papilionoideae</taxon>
        <taxon>50 kb inversion clade</taxon>
        <taxon>NPAAA clade</taxon>
        <taxon>indigoferoid/millettioid clade</taxon>
        <taxon>Phaseoleae</taxon>
        <taxon>Vigna</taxon>
    </lineage>
</organism>
<reference evidence="2 3" key="1">
    <citation type="submission" date="2019-04" db="EMBL/GenBank/DDBJ databases">
        <title>An improved genome assembly and genetic linkage map for asparagus bean, Vigna unguiculata ssp. sesquipedialis.</title>
        <authorList>
            <person name="Xia Q."/>
            <person name="Zhang R."/>
            <person name="Dong Y."/>
        </authorList>
    </citation>
    <scope>NUCLEOTIDE SEQUENCE [LARGE SCALE GENOMIC DNA]</scope>
    <source>
        <tissue evidence="2">Leaf</tissue>
    </source>
</reference>
<dbReference type="AlphaFoldDB" id="A0A4D6KXT5"/>
<feature type="compositionally biased region" description="Polar residues" evidence="1">
    <location>
        <begin position="26"/>
        <end position="36"/>
    </location>
</feature>
<evidence type="ECO:0000313" key="3">
    <source>
        <dbReference type="Proteomes" id="UP000501690"/>
    </source>
</evidence>
<name>A0A4D6KXT5_VIGUN</name>
<keyword evidence="3" id="KW-1185">Reference proteome</keyword>
<dbReference type="Proteomes" id="UP000501690">
    <property type="component" value="Linkage Group LG2"/>
</dbReference>